<name>A0A223U5K8_9ENTR</name>
<dbReference type="InterPro" id="IPR015813">
    <property type="entry name" value="Pyrv/PenolPyrv_kinase-like_dom"/>
</dbReference>
<keyword evidence="3 5" id="KW-0460">Magnesium</keyword>
<feature type="domain" description="HpcH/HpaI aldolase/citrate lyase" evidence="6">
    <location>
        <begin position="14"/>
        <end position="233"/>
    </location>
</feature>
<dbReference type="Proteomes" id="UP000257712">
    <property type="component" value="Unassembled WGS sequence"/>
</dbReference>
<accession>A0A223U5K8</accession>
<dbReference type="Pfam" id="PF03328">
    <property type="entry name" value="HpcH_HpaI"/>
    <property type="match status" value="1"/>
</dbReference>
<dbReference type="PANTHER" id="PTHR32308">
    <property type="entry name" value="LYASE BETA SUBUNIT, PUTATIVE (AFU_ORTHOLOGUE AFUA_4G13030)-RELATED"/>
    <property type="match status" value="1"/>
</dbReference>
<accession>A0A6C2VQ50</accession>
<reference evidence="7 9" key="1">
    <citation type="submission" date="2018-08" db="EMBL/GenBank/DDBJ databases">
        <authorList>
            <consortium name="Pathogen Informatics"/>
        </authorList>
    </citation>
    <scope>NUCLEOTIDE SEQUENCE [LARGE SCALE GENOMIC DNA]</scope>
    <source>
        <strain evidence="8 10">EuSCAPE_IL010</strain>
        <strain evidence="7 9">EuSCAPE_IT371</strain>
    </source>
</reference>
<dbReference type="Gene3D" id="3.20.20.60">
    <property type="entry name" value="Phosphoenolpyruvate-binding domains"/>
    <property type="match status" value="1"/>
</dbReference>
<dbReference type="InterPro" id="IPR040442">
    <property type="entry name" value="Pyrv_kinase-like_dom_sf"/>
</dbReference>
<feature type="binding site" evidence="5">
    <location>
        <position position="138"/>
    </location>
    <ligand>
        <name>Mg(2+)</name>
        <dbReference type="ChEBI" id="CHEBI:18420"/>
    </ligand>
</feature>
<dbReference type="GO" id="GO:0008815">
    <property type="term" value="F:citrate (pro-3S)-lyase activity"/>
    <property type="evidence" value="ECO:0007669"/>
    <property type="project" value="UniProtKB-EC"/>
</dbReference>
<dbReference type="PIRSF" id="PIRSF015582">
    <property type="entry name" value="Cit_lyase_B"/>
    <property type="match status" value="1"/>
</dbReference>
<gene>
    <name evidence="7" type="primary">citE_1</name>
    <name evidence="8" type="ORF">SAMEA3538468_05110</name>
    <name evidence="7" type="ORF">SAMEA3538780_05166</name>
</gene>
<sequence>MIPRQRPIKNRLRRTMMFMNAQKPGLLKDAWIYGADSIILDLEDAVAENQKDAARFSLYHALKNIDYGDTEVIVRINGLDTPHWQEDIRCVVAAGADGIRIAKCESAQDVHLVEEHVLAAEKEFAQEEGRTLLMAALESPKGILNALEIVTASERIFGCAISGGDFRKNMHVRIEEGGIEMLAARGNMLIAARAAGVQCFDTMYPHIDDIEGFEAEVRQNRKMGFDGKSIVNPRQIKYVHDTFAPTVKEIAYAEKLIYSFDEQTEAGVGVYTVDGKMVDIPFFEDARRIIALAKACGVYHGNL</sequence>
<evidence type="ECO:0000313" key="10">
    <source>
        <dbReference type="Proteomes" id="UP000259400"/>
    </source>
</evidence>
<dbReference type="GO" id="GO:0006107">
    <property type="term" value="P:oxaloacetate metabolic process"/>
    <property type="evidence" value="ECO:0007669"/>
    <property type="project" value="TreeGrafter"/>
</dbReference>
<dbReference type="EMBL" id="UJYZ02000041">
    <property type="protein sequence ID" value="VVK30259.1"/>
    <property type="molecule type" value="Genomic_DNA"/>
</dbReference>
<comment type="caution">
    <text evidence="7">The sequence shown here is derived from an EMBL/GenBank/DDBJ whole genome shotgun (WGS) entry which is preliminary data.</text>
</comment>
<evidence type="ECO:0000256" key="1">
    <source>
        <dbReference type="ARBA" id="ARBA00001946"/>
    </source>
</evidence>
<evidence type="ECO:0000256" key="5">
    <source>
        <dbReference type="PIRSR" id="PIRSR015582-2"/>
    </source>
</evidence>
<evidence type="ECO:0000313" key="7">
    <source>
        <dbReference type="EMBL" id="SXE02630.1"/>
    </source>
</evidence>
<evidence type="ECO:0000313" key="9">
    <source>
        <dbReference type="Proteomes" id="UP000257712"/>
    </source>
</evidence>
<dbReference type="EMBL" id="UJZG01000030">
    <property type="protein sequence ID" value="SXE02630.1"/>
    <property type="molecule type" value="Genomic_DNA"/>
</dbReference>
<evidence type="ECO:0000259" key="6">
    <source>
        <dbReference type="Pfam" id="PF03328"/>
    </source>
</evidence>
<dbReference type="PANTHER" id="PTHR32308:SF10">
    <property type="entry name" value="CITRATE LYASE SUBUNIT BETA"/>
    <property type="match status" value="1"/>
</dbReference>
<evidence type="ECO:0000313" key="8">
    <source>
        <dbReference type="EMBL" id="VVK30259.1"/>
    </source>
</evidence>
<keyword evidence="7" id="KW-0456">Lyase</keyword>
<keyword evidence="10" id="KW-1185">Reference proteome</keyword>
<dbReference type="EC" id="4.1.3.6" evidence="7"/>
<dbReference type="InterPro" id="IPR011206">
    <property type="entry name" value="Citrate_lyase_beta/mcl1/mcl2"/>
</dbReference>
<feature type="binding site" evidence="5">
    <location>
        <position position="165"/>
    </location>
    <ligand>
        <name>Mg(2+)</name>
        <dbReference type="ChEBI" id="CHEBI:18420"/>
    </ligand>
</feature>
<protein>
    <submittedName>
        <fullName evidence="7">Citrate lyase subunit beta</fullName>
        <ecNumber evidence="7">4.1.3.6</ecNumber>
    </submittedName>
</protein>
<comment type="cofactor">
    <cofactor evidence="1">
        <name>Mg(2+)</name>
        <dbReference type="ChEBI" id="CHEBI:18420"/>
    </cofactor>
</comment>
<feature type="binding site" evidence="4">
    <location>
        <position position="138"/>
    </location>
    <ligand>
        <name>substrate</name>
    </ligand>
</feature>
<dbReference type="AlphaFoldDB" id="A0A223U5K8"/>
<dbReference type="Proteomes" id="UP000259400">
    <property type="component" value="Unassembled WGS sequence"/>
</dbReference>
<dbReference type="GO" id="GO:0000287">
    <property type="term" value="F:magnesium ion binding"/>
    <property type="evidence" value="ECO:0007669"/>
    <property type="project" value="TreeGrafter"/>
</dbReference>
<evidence type="ECO:0000256" key="4">
    <source>
        <dbReference type="PIRSR" id="PIRSR015582-1"/>
    </source>
</evidence>
<evidence type="ECO:0000256" key="2">
    <source>
        <dbReference type="ARBA" id="ARBA00022723"/>
    </source>
</evidence>
<keyword evidence="2 5" id="KW-0479">Metal-binding</keyword>
<dbReference type="InterPro" id="IPR005000">
    <property type="entry name" value="Aldolase/citrate-lyase_domain"/>
</dbReference>
<organism evidence="7 9">
    <name type="scientific">Klebsiella quasivariicola</name>
    <dbReference type="NCBI Taxonomy" id="2026240"/>
    <lineage>
        <taxon>Bacteria</taxon>
        <taxon>Pseudomonadati</taxon>
        <taxon>Pseudomonadota</taxon>
        <taxon>Gammaproteobacteria</taxon>
        <taxon>Enterobacterales</taxon>
        <taxon>Enterobacteriaceae</taxon>
        <taxon>Klebsiella/Raoultella group</taxon>
        <taxon>Klebsiella</taxon>
        <taxon>Klebsiella pneumoniae complex</taxon>
    </lineage>
</organism>
<evidence type="ECO:0000256" key="3">
    <source>
        <dbReference type="ARBA" id="ARBA00022842"/>
    </source>
</evidence>
<dbReference type="KEGG" id="kqv:B8P98_02635"/>
<proteinExistence type="predicted"/>
<feature type="binding site" evidence="4">
    <location>
        <position position="75"/>
    </location>
    <ligand>
        <name>substrate</name>
    </ligand>
</feature>
<dbReference type="SUPFAM" id="SSF51621">
    <property type="entry name" value="Phosphoenolpyruvate/pyruvate domain"/>
    <property type="match status" value="1"/>
</dbReference>